<organism evidence="1">
    <name type="scientific">Arundo donax</name>
    <name type="common">Giant reed</name>
    <name type="synonym">Donax arundinaceus</name>
    <dbReference type="NCBI Taxonomy" id="35708"/>
    <lineage>
        <taxon>Eukaryota</taxon>
        <taxon>Viridiplantae</taxon>
        <taxon>Streptophyta</taxon>
        <taxon>Embryophyta</taxon>
        <taxon>Tracheophyta</taxon>
        <taxon>Spermatophyta</taxon>
        <taxon>Magnoliopsida</taxon>
        <taxon>Liliopsida</taxon>
        <taxon>Poales</taxon>
        <taxon>Poaceae</taxon>
        <taxon>PACMAD clade</taxon>
        <taxon>Arundinoideae</taxon>
        <taxon>Arundineae</taxon>
        <taxon>Arundo</taxon>
    </lineage>
</organism>
<sequence length="43" mass="5142">MWVLSCRAFVLDHNFKLVEVCTTSERFTIYGEEYKSIMSNQKH</sequence>
<name>A0A0A9GH48_ARUDO</name>
<reference evidence="1" key="2">
    <citation type="journal article" date="2015" name="Data Brief">
        <title>Shoot transcriptome of the giant reed, Arundo donax.</title>
        <authorList>
            <person name="Barrero R.A."/>
            <person name="Guerrero F.D."/>
            <person name="Moolhuijzen P."/>
            <person name="Goolsby J.A."/>
            <person name="Tidwell J."/>
            <person name="Bellgard S.E."/>
            <person name="Bellgard M.I."/>
        </authorList>
    </citation>
    <scope>NUCLEOTIDE SEQUENCE</scope>
    <source>
        <tissue evidence="1">Shoot tissue taken approximately 20 cm above the soil surface</tissue>
    </source>
</reference>
<accession>A0A0A9GH48</accession>
<dbReference type="EMBL" id="GBRH01176015">
    <property type="protein sequence ID" value="JAE21881.1"/>
    <property type="molecule type" value="Transcribed_RNA"/>
</dbReference>
<protein>
    <submittedName>
        <fullName evidence="1">Uncharacterized protein</fullName>
    </submittedName>
</protein>
<proteinExistence type="predicted"/>
<evidence type="ECO:0000313" key="1">
    <source>
        <dbReference type="EMBL" id="JAE21881.1"/>
    </source>
</evidence>
<dbReference type="AlphaFoldDB" id="A0A0A9GH48"/>
<reference evidence="1" key="1">
    <citation type="submission" date="2014-09" db="EMBL/GenBank/DDBJ databases">
        <authorList>
            <person name="Magalhaes I.L.F."/>
            <person name="Oliveira U."/>
            <person name="Santos F.R."/>
            <person name="Vidigal T.H.D.A."/>
            <person name="Brescovit A.D."/>
            <person name="Santos A.J."/>
        </authorList>
    </citation>
    <scope>NUCLEOTIDE SEQUENCE</scope>
    <source>
        <tissue evidence="1">Shoot tissue taken approximately 20 cm above the soil surface</tissue>
    </source>
</reference>